<feature type="transmembrane region" description="Helical" evidence="13">
    <location>
        <begin position="62"/>
        <end position="86"/>
    </location>
</feature>
<dbReference type="InterPro" id="IPR002550">
    <property type="entry name" value="CNNM"/>
</dbReference>
<evidence type="ECO:0000259" key="15">
    <source>
        <dbReference type="PROSITE" id="PS51846"/>
    </source>
</evidence>
<feature type="domain" description="CNNM transmembrane" evidence="15">
    <location>
        <begin position="2"/>
        <end position="192"/>
    </location>
</feature>
<evidence type="ECO:0000256" key="2">
    <source>
        <dbReference type="ARBA" id="ARBA00006337"/>
    </source>
</evidence>
<dbReference type="Gene3D" id="3.30.465.10">
    <property type="match status" value="1"/>
</dbReference>
<keyword evidence="3" id="KW-1003">Cell membrane</keyword>
<feature type="domain" description="CBS" evidence="14">
    <location>
        <begin position="274"/>
        <end position="330"/>
    </location>
</feature>
<name>A0A1A9EUI2_9GAMM</name>
<dbReference type="InterPro" id="IPR016169">
    <property type="entry name" value="FAD-bd_PCMH_sub2"/>
</dbReference>
<evidence type="ECO:0000313" key="17">
    <source>
        <dbReference type="Proteomes" id="UP000078070"/>
    </source>
</evidence>
<dbReference type="InterPro" id="IPR046342">
    <property type="entry name" value="CBS_dom_sf"/>
</dbReference>
<reference evidence="17" key="1">
    <citation type="submission" date="2016-05" db="EMBL/GenBank/DDBJ databases">
        <authorList>
            <person name="Baek K."/>
            <person name="Yang S.-J."/>
        </authorList>
    </citation>
    <scope>NUCLEOTIDE SEQUENCE [LARGE SCALE GENOMIC DNA]</scope>
    <source>
        <strain evidence="17">ST58-10</strain>
    </source>
</reference>
<dbReference type="FunFam" id="3.10.580.10:FF:000002">
    <property type="entry name" value="Magnesium/cobalt efflux protein CorC"/>
    <property type="match status" value="1"/>
</dbReference>
<evidence type="ECO:0000256" key="12">
    <source>
        <dbReference type="PROSITE-ProRule" id="PRU01193"/>
    </source>
</evidence>
<organism evidence="16 17">
    <name type="scientific">Marinobacterium aestuarii</name>
    <dbReference type="NCBI Taxonomy" id="1821621"/>
    <lineage>
        <taxon>Bacteria</taxon>
        <taxon>Pseudomonadati</taxon>
        <taxon>Pseudomonadota</taxon>
        <taxon>Gammaproteobacteria</taxon>
        <taxon>Oceanospirillales</taxon>
        <taxon>Oceanospirillaceae</taxon>
        <taxon>Marinobacterium</taxon>
    </lineage>
</organism>
<dbReference type="OrthoDB" id="9797674at2"/>
<dbReference type="KEGG" id="mars:A8C75_02455"/>
<dbReference type="NCBIfam" id="NF008604">
    <property type="entry name" value="PRK11573.1"/>
    <property type="match status" value="1"/>
</dbReference>
<evidence type="ECO:0000313" key="16">
    <source>
        <dbReference type="EMBL" id="ANG61442.1"/>
    </source>
</evidence>
<dbReference type="PROSITE" id="PS51846">
    <property type="entry name" value="CNNM"/>
    <property type="match status" value="1"/>
</dbReference>
<dbReference type="PANTHER" id="PTHR22777">
    <property type="entry name" value="HEMOLYSIN-RELATED"/>
    <property type="match status" value="1"/>
</dbReference>
<evidence type="ECO:0000256" key="4">
    <source>
        <dbReference type="ARBA" id="ARBA00022692"/>
    </source>
</evidence>
<feature type="transmembrane region" description="Helical" evidence="13">
    <location>
        <begin position="92"/>
        <end position="112"/>
    </location>
</feature>
<keyword evidence="8 12" id="KW-0472">Membrane</keyword>
<dbReference type="PANTHER" id="PTHR22777:SF32">
    <property type="entry name" value="UPF0053 INNER MEMBRANE PROTEIN YFJD"/>
    <property type="match status" value="1"/>
</dbReference>
<dbReference type="CDD" id="cd04590">
    <property type="entry name" value="CBS_pair_CorC_HlyC_assoc"/>
    <property type="match status" value="1"/>
</dbReference>
<feature type="transmembrane region" description="Helical" evidence="13">
    <location>
        <begin position="124"/>
        <end position="146"/>
    </location>
</feature>
<comment type="similarity">
    <text evidence="2">Belongs to the UPF0053 family.</text>
</comment>
<evidence type="ECO:0000256" key="11">
    <source>
        <dbReference type="PROSITE-ProRule" id="PRU00703"/>
    </source>
</evidence>
<comment type="subcellular location">
    <subcellularLocation>
        <location evidence="1">Cell membrane</location>
        <topology evidence="1">Multi-pass membrane protein</topology>
    </subcellularLocation>
</comment>
<dbReference type="RefSeq" id="WP_067377618.1">
    <property type="nucleotide sequence ID" value="NZ_CP015839.1"/>
</dbReference>
<evidence type="ECO:0000256" key="9">
    <source>
        <dbReference type="ARBA" id="ARBA00037273"/>
    </source>
</evidence>
<comment type="function">
    <text evidence="9">Plays a role in the transport of magnesium and cobalt ions.</text>
</comment>
<evidence type="ECO:0000256" key="10">
    <source>
        <dbReference type="ARBA" id="ARBA00040729"/>
    </source>
</evidence>
<dbReference type="InterPro" id="IPR036318">
    <property type="entry name" value="FAD-bd_PCMH-like_sf"/>
</dbReference>
<dbReference type="EMBL" id="CP015839">
    <property type="protein sequence ID" value="ANG61442.1"/>
    <property type="molecule type" value="Genomic_DNA"/>
</dbReference>
<dbReference type="STRING" id="1821621.A8C75_02455"/>
<keyword evidence="6 12" id="KW-1133">Transmembrane helix</keyword>
<dbReference type="GO" id="GO:0005886">
    <property type="term" value="C:plasma membrane"/>
    <property type="evidence" value="ECO:0007669"/>
    <property type="project" value="UniProtKB-SubCell"/>
</dbReference>
<protein>
    <recommendedName>
        <fullName evidence="10">Magnesium and cobalt efflux protein CorC</fullName>
    </recommendedName>
</protein>
<dbReference type="SUPFAM" id="SSF56176">
    <property type="entry name" value="FAD-binding/transporter-associated domain-like"/>
    <property type="match status" value="1"/>
</dbReference>
<gene>
    <name evidence="16" type="ORF">A8C75_02455</name>
</gene>
<dbReference type="Pfam" id="PF01595">
    <property type="entry name" value="CNNM"/>
    <property type="match status" value="1"/>
</dbReference>
<accession>A0A1A9EUI2</accession>
<evidence type="ECO:0000256" key="6">
    <source>
        <dbReference type="ARBA" id="ARBA00022989"/>
    </source>
</evidence>
<dbReference type="InterPro" id="IPR005170">
    <property type="entry name" value="Transptr-assoc_dom"/>
</dbReference>
<evidence type="ECO:0000256" key="5">
    <source>
        <dbReference type="ARBA" id="ARBA00022737"/>
    </source>
</evidence>
<evidence type="ECO:0000256" key="3">
    <source>
        <dbReference type="ARBA" id="ARBA00022475"/>
    </source>
</evidence>
<evidence type="ECO:0000256" key="13">
    <source>
        <dbReference type="SAM" id="Phobius"/>
    </source>
</evidence>
<proteinExistence type="inferred from homology"/>
<feature type="transmembrane region" description="Helical" evidence="13">
    <location>
        <begin position="6"/>
        <end position="25"/>
    </location>
</feature>
<dbReference type="AlphaFoldDB" id="A0A1A9EUI2"/>
<dbReference type="InterPro" id="IPR000644">
    <property type="entry name" value="CBS_dom"/>
</dbReference>
<keyword evidence="7 11" id="KW-0129">CBS domain</keyword>
<sequence length="428" mass="47567">MEDASISTLVGILIFLIFCSAFFSSSETGMMSLNRYRLRHLVKNKHRGARKASRLLERPDRLIGVILIGNNFVNILASAIATVIAVRLWGDAGIAIATAGLTLIILIFAEVSPKTVAAMFPERIAFPASYVLLPLLKITYPLVWVVNSITNSLLRLFGVKVGEGNNHLLSTEELRTLVHEAGALLPQTNQSMLLGVLELNDVTVSDIMIPRNEVEGIDLDHDLEQLLYQLSHTSHTRLPVYHGDINKAVGTLHMRNLAQLIQQGQVTKTSILQVVREAYFVPESTPLHTQLLNFQNESRRIGLVVDEYGDILGIVTLEDILEEIVGELSAQNKASNQEIHLQEDGSFFIEGTAYIREINKSLGWDLPTDGPKTLNGLITENLESIPDANVCLELNSYRFETLQISDNLIKTARVTRYHSDPHSDEDES</sequence>
<evidence type="ECO:0000256" key="7">
    <source>
        <dbReference type="ARBA" id="ARBA00023122"/>
    </source>
</evidence>
<keyword evidence="4 12" id="KW-0812">Transmembrane</keyword>
<dbReference type="Gene3D" id="3.10.580.10">
    <property type="entry name" value="CBS-domain"/>
    <property type="match status" value="1"/>
</dbReference>
<dbReference type="GO" id="GO:0050660">
    <property type="term" value="F:flavin adenine dinucleotide binding"/>
    <property type="evidence" value="ECO:0007669"/>
    <property type="project" value="InterPro"/>
</dbReference>
<keyword evidence="5" id="KW-0677">Repeat</keyword>
<keyword evidence="17" id="KW-1185">Reference proteome</keyword>
<dbReference type="PROSITE" id="PS51371">
    <property type="entry name" value="CBS"/>
    <property type="match status" value="2"/>
</dbReference>
<evidence type="ECO:0000259" key="14">
    <source>
        <dbReference type="PROSITE" id="PS51371"/>
    </source>
</evidence>
<dbReference type="SUPFAM" id="SSF54631">
    <property type="entry name" value="CBS-domain pair"/>
    <property type="match status" value="1"/>
</dbReference>
<reference evidence="16 17" key="2">
    <citation type="journal article" date="2018" name="Int. J. Syst. Evol. Microbiol.">
        <title>Marinobacterium aestuarii sp. nov., a benzene-degrading marine bacterium isolated from estuary sediment.</title>
        <authorList>
            <person name="Bae S.S."/>
            <person name="Jung J."/>
            <person name="Chung D."/>
            <person name="Baek K."/>
        </authorList>
    </citation>
    <scope>NUCLEOTIDE SEQUENCE [LARGE SCALE GENOMIC DNA]</scope>
    <source>
        <strain evidence="16 17">ST58-10</strain>
    </source>
</reference>
<dbReference type="Proteomes" id="UP000078070">
    <property type="component" value="Chromosome"/>
</dbReference>
<dbReference type="InterPro" id="IPR044751">
    <property type="entry name" value="Ion_transp-like_CBS"/>
</dbReference>
<dbReference type="Pfam" id="PF03471">
    <property type="entry name" value="CorC_HlyC"/>
    <property type="match status" value="1"/>
</dbReference>
<evidence type="ECO:0000256" key="1">
    <source>
        <dbReference type="ARBA" id="ARBA00004651"/>
    </source>
</evidence>
<evidence type="ECO:0000256" key="8">
    <source>
        <dbReference type="ARBA" id="ARBA00023136"/>
    </source>
</evidence>
<dbReference type="Pfam" id="PF00571">
    <property type="entry name" value="CBS"/>
    <property type="match status" value="2"/>
</dbReference>
<feature type="domain" description="CBS" evidence="14">
    <location>
        <begin position="208"/>
        <end position="269"/>
    </location>
</feature>
<dbReference type="SMART" id="SM01091">
    <property type="entry name" value="CorC_HlyC"/>
    <property type="match status" value="1"/>
</dbReference>